<comment type="subunit">
    <text evidence="6 8">Forms a cylinder of 14 subunits composed of two heptameric rings stacked back-to-back. Interacts with the co-chaperonin GroES.</text>
</comment>
<dbReference type="EC" id="5.6.1.7" evidence="6"/>
<dbReference type="InterPro" id="IPR002423">
    <property type="entry name" value="Cpn60/GroEL/TCP-1"/>
</dbReference>
<comment type="subcellular location">
    <subcellularLocation>
        <location evidence="6">Cytoplasm</location>
    </subcellularLocation>
</comment>
<evidence type="ECO:0000256" key="10">
    <source>
        <dbReference type="SAM" id="MobiDB-lite"/>
    </source>
</evidence>
<proteinExistence type="inferred from homology"/>
<keyword evidence="4 6" id="KW-0143">Chaperone</keyword>
<dbReference type="Gene3D" id="3.30.260.10">
    <property type="entry name" value="TCP-1-like chaperonin intermediate domain"/>
    <property type="match status" value="1"/>
</dbReference>
<evidence type="ECO:0000256" key="9">
    <source>
        <dbReference type="SAM" id="Coils"/>
    </source>
</evidence>
<name>A0A955LJP3_UNCKA</name>
<accession>A0A955LJP3</accession>
<dbReference type="HAMAP" id="MF_00600">
    <property type="entry name" value="CH60"/>
    <property type="match status" value="1"/>
</dbReference>
<keyword evidence="5 6" id="KW-0413">Isomerase</keyword>
<evidence type="ECO:0000313" key="12">
    <source>
        <dbReference type="Proteomes" id="UP000751518"/>
    </source>
</evidence>
<keyword evidence="6" id="KW-0963">Cytoplasm</keyword>
<reference evidence="11" key="1">
    <citation type="submission" date="2020-04" db="EMBL/GenBank/DDBJ databases">
        <authorList>
            <person name="Zhang T."/>
        </authorList>
    </citation>
    <scope>NUCLEOTIDE SEQUENCE</scope>
    <source>
        <strain evidence="11">HKST-UBA03</strain>
    </source>
</reference>
<dbReference type="NCBIfam" id="NF000592">
    <property type="entry name" value="PRK00013.1"/>
    <property type="match status" value="1"/>
</dbReference>
<gene>
    <name evidence="6 11" type="primary">groL</name>
    <name evidence="6" type="synonym">groEL</name>
    <name evidence="11" type="ORF">KC614_01505</name>
</gene>
<dbReference type="EMBL" id="JAGQKZ010000008">
    <property type="protein sequence ID" value="MCA9391865.1"/>
    <property type="molecule type" value="Genomic_DNA"/>
</dbReference>
<dbReference type="NCBIfam" id="NF009489">
    <property type="entry name" value="PRK12851.1"/>
    <property type="match status" value="1"/>
</dbReference>
<dbReference type="SUPFAM" id="SSF52029">
    <property type="entry name" value="GroEL apical domain-like"/>
    <property type="match status" value="1"/>
</dbReference>
<dbReference type="FunFam" id="3.50.7.10:FF:000001">
    <property type="entry name" value="60 kDa chaperonin"/>
    <property type="match status" value="1"/>
</dbReference>
<dbReference type="NCBIfam" id="NF009487">
    <property type="entry name" value="PRK12849.1"/>
    <property type="match status" value="1"/>
</dbReference>
<dbReference type="NCBIfam" id="NF009488">
    <property type="entry name" value="PRK12850.1"/>
    <property type="match status" value="1"/>
</dbReference>
<evidence type="ECO:0000256" key="8">
    <source>
        <dbReference type="RuleBase" id="RU000419"/>
    </source>
</evidence>
<feature type="coiled-coil region" evidence="9">
    <location>
        <begin position="337"/>
        <end position="364"/>
    </location>
</feature>
<dbReference type="NCBIfam" id="TIGR02348">
    <property type="entry name" value="GroEL"/>
    <property type="match status" value="1"/>
</dbReference>
<dbReference type="GO" id="GO:0140662">
    <property type="term" value="F:ATP-dependent protein folding chaperone"/>
    <property type="evidence" value="ECO:0007669"/>
    <property type="project" value="InterPro"/>
</dbReference>
<dbReference type="CDD" id="cd03344">
    <property type="entry name" value="GroEL"/>
    <property type="match status" value="1"/>
</dbReference>
<dbReference type="InterPro" id="IPR027409">
    <property type="entry name" value="GroEL-like_apical_dom_sf"/>
</dbReference>
<dbReference type="GO" id="GO:0005737">
    <property type="term" value="C:cytoplasm"/>
    <property type="evidence" value="ECO:0007669"/>
    <property type="project" value="UniProtKB-SubCell"/>
</dbReference>
<dbReference type="GO" id="GO:0005524">
    <property type="term" value="F:ATP binding"/>
    <property type="evidence" value="ECO:0007669"/>
    <property type="project" value="UniProtKB-UniRule"/>
</dbReference>
<keyword evidence="2 6" id="KW-0547">Nucleotide-binding</keyword>
<evidence type="ECO:0000313" key="11">
    <source>
        <dbReference type="EMBL" id="MCA9391865.1"/>
    </source>
</evidence>
<dbReference type="Gene3D" id="3.50.7.10">
    <property type="entry name" value="GroEL"/>
    <property type="match status" value="1"/>
</dbReference>
<comment type="caution">
    <text evidence="11">The sequence shown here is derived from an EMBL/GenBank/DDBJ whole genome shotgun (WGS) entry which is preliminary data.</text>
</comment>
<evidence type="ECO:0000256" key="7">
    <source>
        <dbReference type="RuleBase" id="RU000418"/>
    </source>
</evidence>
<evidence type="ECO:0000256" key="5">
    <source>
        <dbReference type="ARBA" id="ARBA00023235"/>
    </source>
</evidence>
<dbReference type="Pfam" id="PF00118">
    <property type="entry name" value="Cpn60_TCP1"/>
    <property type="match status" value="1"/>
</dbReference>
<dbReference type="InterPro" id="IPR027413">
    <property type="entry name" value="GROEL-like_equatorial_sf"/>
</dbReference>
<evidence type="ECO:0000256" key="4">
    <source>
        <dbReference type="ARBA" id="ARBA00023186"/>
    </source>
</evidence>
<dbReference type="InterPro" id="IPR027410">
    <property type="entry name" value="TCP-1-like_intermed_sf"/>
</dbReference>
<reference evidence="11" key="2">
    <citation type="journal article" date="2021" name="Microbiome">
        <title>Successional dynamics and alternative stable states in a saline activated sludge microbial community over 9 years.</title>
        <authorList>
            <person name="Wang Y."/>
            <person name="Ye J."/>
            <person name="Ju F."/>
            <person name="Liu L."/>
            <person name="Boyd J.A."/>
            <person name="Deng Y."/>
            <person name="Parks D.H."/>
            <person name="Jiang X."/>
            <person name="Yin X."/>
            <person name="Woodcroft B.J."/>
            <person name="Tyson G.W."/>
            <person name="Hugenholtz P."/>
            <person name="Polz M.F."/>
            <person name="Zhang T."/>
        </authorList>
    </citation>
    <scope>NUCLEOTIDE SEQUENCE</scope>
    <source>
        <strain evidence="11">HKST-UBA03</strain>
    </source>
</reference>
<dbReference type="InterPro" id="IPR001844">
    <property type="entry name" value="Cpn60/GroEL"/>
</dbReference>
<dbReference type="GO" id="GO:0042026">
    <property type="term" value="P:protein refolding"/>
    <property type="evidence" value="ECO:0007669"/>
    <property type="project" value="UniProtKB-UniRule"/>
</dbReference>
<evidence type="ECO:0000256" key="6">
    <source>
        <dbReference type="HAMAP-Rule" id="MF_00600"/>
    </source>
</evidence>
<dbReference type="AlphaFoldDB" id="A0A955LJP3"/>
<dbReference type="GO" id="GO:0051082">
    <property type="term" value="F:unfolded protein binding"/>
    <property type="evidence" value="ECO:0007669"/>
    <property type="project" value="UniProtKB-UniRule"/>
</dbReference>
<protein>
    <recommendedName>
        <fullName evidence="6">Chaperonin GroEL</fullName>
        <ecNumber evidence="6">5.6.1.7</ecNumber>
    </recommendedName>
    <alternativeName>
        <fullName evidence="6">60 kDa chaperonin</fullName>
    </alternativeName>
    <alternativeName>
        <fullName evidence="6">Chaperonin-60</fullName>
        <shortName evidence="6">Cpn60</shortName>
    </alternativeName>
</protein>
<dbReference type="SUPFAM" id="SSF48592">
    <property type="entry name" value="GroEL equatorial domain-like"/>
    <property type="match status" value="1"/>
</dbReference>
<dbReference type="PANTHER" id="PTHR45633">
    <property type="entry name" value="60 KDA HEAT SHOCK PROTEIN, MITOCHONDRIAL"/>
    <property type="match status" value="1"/>
</dbReference>
<dbReference type="SUPFAM" id="SSF54849">
    <property type="entry name" value="GroEL-intermediate domain like"/>
    <property type="match status" value="1"/>
</dbReference>
<comment type="function">
    <text evidence="6 8">Together with its co-chaperonin GroES, plays an essential role in assisting protein folding. The GroEL-GroES system forms a nano-cage that allows encapsulation of the non-native substrate proteins and provides a physical environment optimized to promote and accelerate protein folding.</text>
</comment>
<evidence type="ECO:0000256" key="1">
    <source>
        <dbReference type="ARBA" id="ARBA00006607"/>
    </source>
</evidence>
<evidence type="ECO:0000256" key="3">
    <source>
        <dbReference type="ARBA" id="ARBA00022840"/>
    </source>
</evidence>
<feature type="binding site" evidence="6">
    <location>
        <position position="492"/>
    </location>
    <ligand>
        <name>ATP</name>
        <dbReference type="ChEBI" id="CHEBI:30616"/>
    </ligand>
</feature>
<organism evidence="11 12">
    <name type="scientific">candidate division WWE3 bacterium</name>
    <dbReference type="NCBI Taxonomy" id="2053526"/>
    <lineage>
        <taxon>Bacteria</taxon>
        <taxon>Katanobacteria</taxon>
    </lineage>
</organism>
<feature type="binding site" evidence="6">
    <location>
        <begin position="29"/>
        <end position="32"/>
    </location>
    <ligand>
        <name>ATP</name>
        <dbReference type="ChEBI" id="CHEBI:30616"/>
    </ligand>
</feature>
<feature type="binding site" evidence="6">
    <location>
        <begin position="86"/>
        <end position="90"/>
    </location>
    <ligand>
        <name>ATP</name>
        <dbReference type="ChEBI" id="CHEBI:30616"/>
    </ligand>
</feature>
<dbReference type="Proteomes" id="UP000751518">
    <property type="component" value="Unassembled WGS sequence"/>
</dbReference>
<dbReference type="Gene3D" id="1.10.560.10">
    <property type="entry name" value="GroEL-like equatorial domain"/>
    <property type="match status" value="1"/>
</dbReference>
<comment type="similarity">
    <text evidence="1 6 7">Belongs to the chaperonin (HSP60) family.</text>
</comment>
<feature type="compositionally biased region" description="Gly residues" evidence="10">
    <location>
        <begin position="532"/>
        <end position="541"/>
    </location>
</feature>
<dbReference type="GO" id="GO:0016853">
    <property type="term" value="F:isomerase activity"/>
    <property type="evidence" value="ECO:0007669"/>
    <property type="project" value="UniProtKB-KW"/>
</dbReference>
<keyword evidence="9" id="KW-0175">Coiled coil</keyword>
<dbReference type="InterPro" id="IPR018370">
    <property type="entry name" value="Chaperonin_Cpn60_CS"/>
</dbReference>
<comment type="caution">
    <text evidence="6">Lacks conserved residue(s) required for the propagation of feature annotation.</text>
</comment>
<feature type="binding site" evidence="6">
    <location>
        <position position="413"/>
    </location>
    <ligand>
        <name>ATP</name>
        <dbReference type="ChEBI" id="CHEBI:30616"/>
    </ligand>
</feature>
<dbReference type="PRINTS" id="PR00298">
    <property type="entry name" value="CHAPERONIN60"/>
</dbReference>
<feature type="region of interest" description="Disordered" evidence="10">
    <location>
        <begin position="521"/>
        <end position="541"/>
    </location>
</feature>
<dbReference type="PROSITE" id="PS00296">
    <property type="entry name" value="CHAPERONINS_CPN60"/>
    <property type="match status" value="1"/>
</dbReference>
<keyword evidence="3 6" id="KW-0067">ATP-binding</keyword>
<sequence length="541" mass="57921">MSKNVIYGEEARNKLKKGVDVLANTVKTTLGPKGRNVGIQASFGAPTVTHDGVTVAKEIELKDPFENIGAQLVREAASKTNDVAGDGTTTATVIAQSMVDEGMKNIAAGVNPMMLRKGIEKASEIVVEELRKQKKDVSTKEEKAQVATISAADSEIGEMIAEALEKVGNEGVVTVEESKGFGFEVDYREGMVFDKGYTSPYFVTDSSRMEATVDSPAILITDQKISAMSDLLPVLENIVKQTKNFIIIAEDFEGEALATLIVNKLRGTFNMIAIKAPGFGDRRKAMLEDIAVLTGATVVSEEKGMKLENTQMSDLGTADRVISTKDETTVVGGKGDKEQIDARIAQLRSLIKDTESDYDREKLEERLAKLAGGVAVLGVGAATEAEMKEKKHRVEDAVAATKAAIEEGIVPGGAVALLRARKALRDHFNDENAVAYKIVYRAVEEPLRQLVTNAGFDAGWIVKAVDENEGSDYGFNVISGEFGSMFEKGIIDPLKVTRSAVQNAGSVAISILTTDALIAEEKEEKDSPAGPAGMGMGDMGM</sequence>
<evidence type="ECO:0000256" key="2">
    <source>
        <dbReference type="ARBA" id="ARBA00022741"/>
    </source>
</evidence>